<feature type="region of interest" description="Disordered" evidence="5">
    <location>
        <begin position="537"/>
        <end position="561"/>
    </location>
</feature>
<evidence type="ECO:0000313" key="8">
    <source>
        <dbReference type="EMBL" id="CAB3266477.1"/>
    </source>
</evidence>
<feature type="region of interest" description="Disordered" evidence="5">
    <location>
        <begin position="238"/>
        <end position="280"/>
    </location>
</feature>
<protein>
    <submittedName>
        <fullName evidence="8">Sorbin and SH3 domain-containing protein 1-like</fullName>
    </submittedName>
</protein>
<evidence type="ECO:0000256" key="4">
    <source>
        <dbReference type="PROSITE-ProRule" id="PRU00192"/>
    </source>
</evidence>
<dbReference type="PROSITE" id="PS50002">
    <property type="entry name" value="SH3"/>
    <property type="match status" value="3"/>
</dbReference>
<dbReference type="PANTHER" id="PTHR14167:SF116">
    <property type="entry name" value="CAP, ISOFORM AC"/>
    <property type="match status" value="1"/>
</dbReference>
<evidence type="ECO:0000256" key="5">
    <source>
        <dbReference type="SAM" id="MobiDB-lite"/>
    </source>
</evidence>
<keyword evidence="2 4" id="KW-0728">SH3 domain</keyword>
<evidence type="ECO:0000259" key="7">
    <source>
        <dbReference type="PROSITE" id="PS50831"/>
    </source>
</evidence>
<feature type="region of interest" description="Disordered" evidence="5">
    <location>
        <begin position="949"/>
        <end position="996"/>
    </location>
</feature>
<feature type="compositionally biased region" description="Low complexity" evidence="5">
    <location>
        <begin position="385"/>
        <end position="394"/>
    </location>
</feature>
<evidence type="ECO:0000256" key="3">
    <source>
        <dbReference type="ARBA" id="ARBA00022949"/>
    </source>
</evidence>
<dbReference type="CDD" id="cd11780">
    <property type="entry name" value="SH3_Sorbs_3"/>
    <property type="match status" value="1"/>
</dbReference>
<evidence type="ECO:0000259" key="6">
    <source>
        <dbReference type="PROSITE" id="PS50002"/>
    </source>
</evidence>
<dbReference type="PRINTS" id="PR00452">
    <property type="entry name" value="SH3DOMAIN"/>
</dbReference>
<feature type="domain" description="SH3" evidence="6">
    <location>
        <begin position="721"/>
        <end position="782"/>
    </location>
</feature>
<feature type="compositionally biased region" description="Basic and acidic residues" evidence="5">
    <location>
        <begin position="41"/>
        <end position="50"/>
    </location>
</feature>
<dbReference type="InterPro" id="IPR036028">
    <property type="entry name" value="SH3-like_dom_sf"/>
</dbReference>
<dbReference type="InterPro" id="IPR050384">
    <property type="entry name" value="Endophilin_SH3RF"/>
</dbReference>
<feature type="compositionally biased region" description="Polar residues" evidence="5">
    <location>
        <begin position="30"/>
        <end position="40"/>
    </location>
</feature>
<dbReference type="GO" id="GO:0070161">
    <property type="term" value="C:anchoring junction"/>
    <property type="evidence" value="ECO:0007669"/>
    <property type="project" value="UniProtKB-SubCell"/>
</dbReference>
<reference evidence="8" key="1">
    <citation type="submission" date="2020-04" db="EMBL/GenBank/DDBJ databases">
        <authorList>
            <person name="Neveu A P."/>
        </authorList>
    </citation>
    <scope>NUCLEOTIDE SEQUENCE</scope>
    <source>
        <tissue evidence="8">Whole embryo</tissue>
    </source>
</reference>
<feature type="domain" description="SH3" evidence="6">
    <location>
        <begin position="1004"/>
        <end position="1065"/>
    </location>
</feature>
<dbReference type="Pfam" id="PF00018">
    <property type="entry name" value="SH3_1"/>
    <property type="match status" value="2"/>
</dbReference>
<dbReference type="PANTHER" id="PTHR14167">
    <property type="entry name" value="SH3 DOMAIN-CONTAINING"/>
    <property type="match status" value="1"/>
</dbReference>
<feature type="compositionally biased region" description="Polar residues" evidence="5">
    <location>
        <begin position="545"/>
        <end position="556"/>
    </location>
</feature>
<evidence type="ECO:0000256" key="1">
    <source>
        <dbReference type="ARBA" id="ARBA00004282"/>
    </source>
</evidence>
<keyword evidence="3" id="KW-0965">Cell junction</keyword>
<feature type="region of interest" description="Disordered" evidence="5">
    <location>
        <begin position="153"/>
        <end position="172"/>
    </location>
</feature>
<feature type="domain" description="SH3" evidence="6">
    <location>
        <begin position="790"/>
        <end position="849"/>
    </location>
</feature>
<dbReference type="SMART" id="SM00326">
    <property type="entry name" value="SH3"/>
    <property type="match status" value="3"/>
</dbReference>
<dbReference type="PROSITE" id="PS50831">
    <property type="entry name" value="SOHO"/>
    <property type="match status" value="1"/>
</dbReference>
<dbReference type="AlphaFoldDB" id="A0A6F9DSP3"/>
<accession>A0A6F9DSP3</accession>
<feature type="region of interest" description="Disordered" evidence="5">
    <location>
        <begin position="292"/>
        <end position="395"/>
    </location>
</feature>
<feature type="domain" description="SoHo" evidence="7">
    <location>
        <begin position="492"/>
        <end position="555"/>
    </location>
</feature>
<feature type="compositionally biased region" description="Low complexity" evidence="5">
    <location>
        <begin position="966"/>
        <end position="988"/>
    </location>
</feature>
<dbReference type="Pfam" id="PF02208">
    <property type="entry name" value="Sorb"/>
    <property type="match status" value="1"/>
</dbReference>
<gene>
    <name evidence="8" type="primary">Sorbs1</name>
</gene>
<feature type="compositionally biased region" description="Low complexity" evidence="5">
    <location>
        <begin position="869"/>
        <end position="897"/>
    </location>
</feature>
<dbReference type="InterPro" id="IPR003127">
    <property type="entry name" value="SoHo_dom"/>
</dbReference>
<feature type="compositionally biased region" description="Polar residues" evidence="5">
    <location>
        <begin position="268"/>
        <end position="278"/>
    </location>
</feature>
<feature type="compositionally biased region" description="Basic and acidic residues" evidence="5">
    <location>
        <begin position="854"/>
        <end position="868"/>
    </location>
</feature>
<dbReference type="EMBL" id="LR790615">
    <property type="protein sequence ID" value="CAB3266477.1"/>
    <property type="molecule type" value="mRNA"/>
</dbReference>
<dbReference type="SMART" id="SM00459">
    <property type="entry name" value="Sorb"/>
    <property type="match status" value="1"/>
</dbReference>
<dbReference type="Gene3D" id="2.30.30.40">
    <property type="entry name" value="SH3 Domains"/>
    <property type="match status" value="3"/>
</dbReference>
<organism evidence="8">
    <name type="scientific">Phallusia mammillata</name>
    <dbReference type="NCBI Taxonomy" id="59560"/>
    <lineage>
        <taxon>Eukaryota</taxon>
        <taxon>Metazoa</taxon>
        <taxon>Chordata</taxon>
        <taxon>Tunicata</taxon>
        <taxon>Ascidiacea</taxon>
        <taxon>Phlebobranchia</taxon>
        <taxon>Ascidiidae</taxon>
        <taxon>Phallusia</taxon>
    </lineage>
</organism>
<sequence length="1065" mass="116245">MYSVGGGLQPYTSGSKKPKFRSVSFKAKKQSANESNTTDVSAEHPEEVKPVHVSQDSGIECFHEPLHDDDVTELPQSSPRIKDPAPSQHASDVTENVEKPHKPGEKVKIPVIESEIVGTESFEPLHDEKPVDENLFYAPERKVAILVPLSSNKDDNQECLSHSDIDERPYTDDDIDDFTDDDFNECQNSNNNNLNRMEINQFENKQLISAKKDFTAQLLHSDAAVLVHDTNGELTGNRCVENLKGSQPSNDDFVQPPLPPPPSEDFLGSQTSVHNNVGNGVKSYKSVKPAIWSPTPKTHEDLPLPPPPSANELSAASPPPVQSAGKPKGFRSVSLQVSKDQEHCDNSISMTEVPYPGSDRLSPLSSRNGRSSPFKDGLQSDRPLSSMSNSSQSSGYVTLLRDTRQILIKPVDTAAPAKVETSNTFSFQGAPFPTSPKADAAVTPASQLPEGAVYQTTTQEGNLVHTDTYYPANGNGADNKSVVLERTKKTTVVRAPHHTGIGPVNETGVPCALRTTVDDSKHWYKNMFKQMHKIEKDDVDDGRPSSANDVTPVNDRTAQHHASMEIEKPKKVGRITDYHPAEPYVVENKPIQLNLNAPEAPRRRRVVHRPNTNQSNGSRIQRSSSLEDFSNMQWGDFFDDILKPKSPGTIWDMEAIEQTKNTVPVASTSYKPPATRKTAAVPDTAASASSYTAYRNAMSGQTKSPHPHTATKHGKSDEANKLRQPARAKFDFSAQTSKELSAKKGQTLIVTRRVDDNWYMAETVDGMKSGIIPVQYIEIISTTVSPPKPVRNGLGKAKFDFTGKTKVELSFKQGDEIALLKKVDANWYKGKIGGITGILPAVYVEVVVEPESAEATKTKPKVPKELEVSPKTTTSPRTTSSLSSQHSHSLSQASSNSDPDENERKQRAAFLAHSVVDATVQLQPKDSHKHRGEFDLSELDRVVDALNEPQATTGTDGNFPAPPPAQTLLAPSVPSYPSSNISSQPSSPRLQTPPPHAPEIDFGQVIGRYVALYAYEASNDDELDLVAGDVIVVVETCDDGWFVGTCQRTGAFGTFPGNYVTPANS</sequence>
<name>A0A6F9DSP3_9ASCI</name>
<dbReference type="SUPFAM" id="SSF50044">
    <property type="entry name" value="SH3-domain"/>
    <property type="match status" value="3"/>
</dbReference>
<dbReference type="Pfam" id="PF14604">
    <property type="entry name" value="SH3_9"/>
    <property type="match status" value="1"/>
</dbReference>
<feature type="region of interest" description="Disordered" evidence="5">
    <location>
        <begin position="1"/>
        <end position="102"/>
    </location>
</feature>
<proteinExistence type="evidence at transcript level"/>
<feature type="compositionally biased region" description="Basic and acidic residues" evidence="5">
    <location>
        <begin position="153"/>
        <end position="171"/>
    </location>
</feature>
<evidence type="ECO:0000256" key="2">
    <source>
        <dbReference type="ARBA" id="ARBA00022443"/>
    </source>
</evidence>
<feature type="region of interest" description="Disordered" evidence="5">
    <location>
        <begin position="697"/>
        <end position="723"/>
    </location>
</feature>
<feature type="region of interest" description="Disordered" evidence="5">
    <location>
        <begin position="853"/>
        <end position="905"/>
    </location>
</feature>
<dbReference type="InterPro" id="IPR001452">
    <property type="entry name" value="SH3_domain"/>
</dbReference>
<comment type="subcellular location">
    <subcellularLocation>
        <location evidence="1">Cell junction</location>
    </subcellularLocation>
</comment>